<evidence type="ECO:0000256" key="1">
    <source>
        <dbReference type="SAM" id="MobiDB-lite"/>
    </source>
</evidence>
<keyword evidence="2" id="KW-1185">Reference proteome</keyword>
<dbReference type="GeneID" id="41964854"/>
<dbReference type="RefSeq" id="XP_030977448.1">
    <property type="nucleotide sequence ID" value="XM_031129946.1"/>
</dbReference>
<reference evidence="3" key="3">
    <citation type="submission" date="2025-08" db="UniProtKB">
        <authorList>
            <consortium name="RefSeq"/>
        </authorList>
    </citation>
    <scope>IDENTIFICATION</scope>
    <source>
        <strain evidence="3">NI907</strain>
    </source>
</reference>
<feature type="region of interest" description="Disordered" evidence="1">
    <location>
        <begin position="59"/>
        <end position="84"/>
    </location>
</feature>
<sequence length="97" mass="11075">MTGACPSVTKEDRKKKKKKKKKKKRPLGPKNKVWLANNINHALTSFVQIGRMANVWSRSSWSRSSETWGQSSSQGDERRQTHEQATCAARARLYEVS</sequence>
<dbReference type="Proteomes" id="UP000515153">
    <property type="component" value="Unplaced"/>
</dbReference>
<reference evidence="3" key="2">
    <citation type="submission" date="2019-10" db="EMBL/GenBank/DDBJ databases">
        <authorList>
            <consortium name="NCBI Genome Project"/>
        </authorList>
    </citation>
    <scope>NUCLEOTIDE SEQUENCE</scope>
    <source>
        <strain evidence="3">NI907</strain>
    </source>
</reference>
<feature type="region of interest" description="Disordered" evidence="1">
    <location>
        <begin position="1"/>
        <end position="31"/>
    </location>
</feature>
<name>A0A6P8ARB4_PYRGI</name>
<reference evidence="3" key="1">
    <citation type="journal article" date="2019" name="Mol. Biol. Evol.">
        <title>Blast fungal genomes show frequent chromosomal changes, gene gains and losses, and effector gene turnover.</title>
        <authorList>
            <person name="Gomez Luciano L.B."/>
            <person name="Jason Tsai I."/>
            <person name="Chuma I."/>
            <person name="Tosa Y."/>
            <person name="Chen Y.H."/>
            <person name="Li J.Y."/>
            <person name="Li M.Y."/>
            <person name="Jade Lu M.Y."/>
            <person name="Nakayashiki H."/>
            <person name="Li W.H."/>
        </authorList>
    </citation>
    <scope>NUCLEOTIDE SEQUENCE</scope>
    <source>
        <strain evidence="3">NI907</strain>
    </source>
</reference>
<protein>
    <submittedName>
        <fullName evidence="3">Uncharacterized protein</fullName>
    </submittedName>
</protein>
<dbReference type="KEGG" id="pgri:PgNI_09965"/>
<dbReference type="AlphaFoldDB" id="A0A6P8ARB4"/>
<proteinExistence type="predicted"/>
<evidence type="ECO:0000313" key="2">
    <source>
        <dbReference type="Proteomes" id="UP000515153"/>
    </source>
</evidence>
<organism evidence="2 3">
    <name type="scientific">Pyricularia grisea</name>
    <name type="common">Crabgrass-specific blast fungus</name>
    <name type="synonym">Magnaporthe grisea</name>
    <dbReference type="NCBI Taxonomy" id="148305"/>
    <lineage>
        <taxon>Eukaryota</taxon>
        <taxon>Fungi</taxon>
        <taxon>Dikarya</taxon>
        <taxon>Ascomycota</taxon>
        <taxon>Pezizomycotina</taxon>
        <taxon>Sordariomycetes</taxon>
        <taxon>Sordariomycetidae</taxon>
        <taxon>Magnaporthales</taxon>
        <taxon>Pyriculariaceae</taxon>
        <taxon>Pyricularia</taxon>
    </lineage>
</organism>
<feature type="compositionally biased region" description="Basic residues" evidence="1">
    <location>
        <begin position="13"/>
        <end position="27"/>
    </location>
</feature>
<evidence type="ECO:0000313" key="3">
    <source>
        <dbReference type="RefSeq" id="XP_030977448.1"/>
    </source>
</evidence>
<feature type="compositionally biased region" description="Low complexity" evidence="1">
    <location>
        <begin position="59"/>
        <end position="74"/>
    </location>
</feature>
<accession>A0A6P8ARB4</accession>
<gene>
    <name evidence="3" type="ORF">PgNI_09965</name>
</gene>